<sequence length="345" mass="37229">MSQNAATVALVNRLKFKHLALLVALDDARNLHQAADAVNVAQPSASRMLGDIEEAFGFLLFERNARGMQPTPLGVVTLAYARRALAELTRFAEDLDVKRKGGHGQLTVGAIMGAAPDLLAMAVAALKTERPRLNVRILGETSDQVVQLLHRREVDLALGRLTNPLQHNDFSFEPLARETLMLVVRTAHPLAQRAAISLRELIDWPWVAQPITSPARVLFEEELARAGLATPVNLTECASIFATLQLLENYDAVAMLPESVVRDHVRGKLLVALPVEIGKSLAGFGILTRKEEPLAEPALHFIDLLRSVSHKLAREAGVQPDSAGGGAVDPAVGPAVTPILPLPAH</sequence>
<feature type="domain" description="HTH lysR-type" evidence="5">
    <location>
        <begin position="14"/>
        <end position="71"/>
    </location>
</feature>
<evidence type="ECO:0000259" key="5">
    <source>
        <dbReference type="PROSITE" id="PS50931"/>
    </source>
</evidence>
<reference evidence="6 7" key="1">
    <citation type="submission" date="2016-10" db="EMBL/GenBank/DDBJ databases">
        <authorList>
            <person name="de Groot N.N."/>
        </authorList>
    </citation>
    <scope>NUCLEOTIDE SEQUENCE [LARGE SCALE GENOMIC DNA]</scope>
    <source>
        <strain evidence="6 7">LMG 2247</strain>
    </source>
</reference>
<dbReference type="SUPFAM" id="SSF53850">
    <property type="entry name" value="Periplasmic binding protein-like II"/>
    <property type="match status" value="1"/>
</dbReference>
<dbReference type="PROSITE" id="PS50931">
    <property type="entry name" value="HTH_LYSR"/>
    <property type="match status" value="1"/>
</dbReference>
<dbReference type="InterPro" id="IPR036388">
    <property type="entry name" value="WH-like_DNA-bd_sf"/>
</dbReference>
<keyword evidence="3 6" id="KW-0238">DNA-binding</keyword>
<dbReference type="InterPro" id="IPR000847">
    <property type="entry name" value="LysR_HTH_N"/>
</dbReference>
<keyword evidence="2" id="KW-0805">Transcription regulation</keyword>
<dbReference type="EMBL" id="FNCJ01000008">
    <property type="protein sequence ID" value="SDH28812.1"/>
    <property type="molecule type" value="Genomic_DNA"/>
</dbReference>
<dbReference type="InterPro" id="IPR050950">
    <property type="entry name" value="HTH-type_LysR_regulators"/>
</dbReference>
<evidence type="ECO:0000256" key="4">
    <source>
        <dbReference type="ARBA" id="ARBA00023163"/>
    </source>
</evidence>
<dbReference type="GO" id="GO:0005829">
    <property type="term" value="C:cytosol"/>
    <property type="evidence" value="ECO:0007669"/>
    <property type="project" value="TreeGrafter"/>
</dbReference>
<evidence type="ECO:0000313" key="7">
    <source>
        <dbReference type="Proteomes" id="UP000199706"/>
    </source>
</evidence>
<evidence type="ECO:0000256" key="3">
    <source>
        <dbReference type="ARBA" id="ARBA00023125"/>
    </source>
</evidence>
<gene>
    <name evidence="6" type="ORF">SAMN05216466_108270</name>
</gene>
<dbReference type="InterPro" id="IPR036390">
    <property type="entry name" value="WH_DNA-bd_sf"/>
</dbReference>
<dbReference type="Pfam" id="PF00126">
    <property type="entry name" value="HTH_1"/>
    <property type="match status" value="1"/>
</dbReference>
<dbReference type="RefSeq" id="WP_244106483.1">
    <property type="nucleotide sequence ID" value="NZ_CADERL010000027.1"/>
</dbReference>
<evidence type="ECO:0000313" key="6">
    <source>
        <dbReference type="EMBL" id="SDH28812.1"/>
    </source>
</evidence>
<dbReference type="GO" id="GO:0003700">
    <property type="term" value="F:DNA-binding transcription factor activity"/>
    <property type="evidence" value="ECO:0007669"/>
    <property type="project" value="InterPro"/>
</dbReference>
<dbReference type="InterPro" id="IPR037405">
    <property type="entry name" value="GbpR_PBP2"/>
</dbReference>
<proteinExistence type="inferred from homology"/>
<dbReference type="Proteomes" id="UP000199706">
    <property type="component" value="Unassembled WGS sequence"/>
</dbReference>
<evidence type="ECO:0000256" key="2">
    <source>
        <dbReference type="ARBA" id="ARBA00023015"/>
    </source>
</evidence>
<dbReference type="InterPro" id="IPR005119">
    <property type="entry name" value="LysR_subst-bd"/>
</dbReference>
<evidence type="ECO:0000256" key="1">
    <source>
        <dbReference type="ARBA" id="ARBA00009437"/>
    </source>
</evidence>
<name>A0A1G8B6E4_9BURK</name>
<dbReference type="PANTHER" id="PTHR30419:SF8">
    <property type="entry name" value="NITROGEN ASSIMILATION TRANSCRIPTIONAL ACTIVATOR-RELATED"/>
    <property type="match status" value="1"/>
</dbReference>
<dbReference type="Gene3D" id="3.40.190.290">
    <property type="match status" value="1"/>
</dbReference>
<dbReference type="GO" id="GO:0003677">
    <property type="term" value="F:DNA binding"/>
    <property type="evidence" value="ECO:0007669"/>
    <property type="project" value="UniProtKB-KW"/>
</dbReference>
<protein>
    <submittedName>
        <fullName evidence="6">DNA-binding transcriptional regulator, LysR family</fullName>
    </submittedName>
</protein>
<organism evidence="6 7">
    <name type="scientific">Paraburkholderia phenazinium</name>
    <dbReference type="NCBI Taxonomy" id="60549"/>
    <lineage>
        <taxon>Bacteria</taxon>
        <taxon>Pseudomonadati</taxon>
        <taxon>Pseudomonadota</taxon>
        <taxon>Betaproteobacteria</taxon>
        <taxon>Burkholderiales</taxon>
        <taxon>Burkholderiaceae</taxon>
        <taxon>Paraburkholderia</taxon>
    </lineage>
</organism>
<dbReference type="SUPFAM" id="SSF46785">
    <property type="entry name" value="Winged helix' DNA-binding domain"/>
    <property type="match status" value="1"/>
</dbReference>
<dbReference type="PANTHER" id="PTHR30419">
    <property type="entry name" value="HTH-TYPE TRANSCRIPTIONAL REGULATOR YBHD"/>
    <property type="match status" value="1"/>
</dbReference>
<comment type="similarity">
    <text evidence="1">Belongs to the LysR transcriptional regulatory family.</text>
</comment>
<accession>A0A1G8B6E4</accession>
<dbReference type="Pfam" id="PF03466">
    <property type="entry name" value="LysR_substrate"/>
    <property type="match status" value="1"/>
</dbReference>
<dbReference type="Gene3D" id="1.10.10.10">
    <property type="entry name" value="Winged helix-like DNA-binding domain superfamily/Winged helix DNA-binding domain"/>
    <property type="match status" value="1"/>
</dbReference>
<dbReference type="AlphaFoldDB" id="A0A1G8B6E4"/>
<keyword evidence="4" id="KW-0804">Transcription</keyword>
<dbReference type="CDD" id="cd08435">
    <property type="entry name" value="PBP2_GbpR"/>
    <property type="match status" value="1"/>
</dbReference>